<reference evidence="3" key="1">
    <citation type="submission" date="2020-04" db="EMBL/GenBank/DDBJ databases">
        <title>Genome Assembly and Annotation of Botryosphaeria dothidea sdau 11-99, a Latent Pathogen of Apple Fruit Ring Rot in China.</title>
        <authorList>
            <person name="Yu C."/>
            <person name="Diao Y."/>
            <person name="Lu Q."/>
            <person name="Zhao J."/>
            <person name="Cui S."/>
            <person name="Peng C."/>
            <person name="He B."/>
            <person name="Liu H."/>
        </authorList>
    </citation>
    <scope>NUCLEOTIDE SEQUENCE [LARGE SCALE GENOMIC DNA]</scope>
    <source>
        <strain evidence="3">Sdau11-99</strain>
    </source>
</reference>
<feature type="region of interest" description="Disordered" evidence="1">
    <location>
        <begin position="723"/>
        <end position="748"/>
    </location>
</feature>
<feature type="region of interest" description="Disordered" evidence="1">
    <location>
        <begin position="923"/>
        <end position="955"/>
    </location>
</feature>
<dbReference type="Proteomes" id="UP000572817">
    <property type="component" value="Unassembled WGS sequence"/>
</dbReference>
<gene>
    <name evidence="3" type="ORF">GTA08_BOTSDO09593</name>
</gene>
<feature type="region of interest" description="Disordered" evidence="1">
    <location>
        <begin position="672"/>
        <end position="703"/>
    </location>
</feature>
<dbReference type="EMBL" id="WWBZ02000073">
    <property type="protein sequence ID" value="KAF4301913.1"/>
    <property type="molecule type" value="Genomic_DNA"/>
</dbReference>
<dbReference type="AlphaFoldDB" id="A0A8H4IKX3"/>
<feature type="compositionally biased region" description="Low complexity" evidence="1">
    <location>
        <begin position="676"/>
        <end position="687"/>
    </location>
</feature>
<dbReference type="PANTHER" id="PTHR33112:SF9">
    <property type="entry name" value="HETEROKARYON INCOMPATIBILITY DOMAIN-CONTAINING PROTEIN"/>
    <property type="match status" value="1"/>
</dbReference>
<dbReference type="InterPro" id="IPR010730">
    <property type="entry name" value="HET"/>
</dbReference>
<comment type="caution">
    <text evidence="3">The sequence shown here is derived from an EMBL/GenBank/DDBJ whole genome shotgun (WGS) entry which is preliminary data.</text>
</comment>
<dbReference type="Pfam" id="PF06985">
    <property type="entry name" value="HET"/>
    <property type="match status" value="1"/>
</dbReference>
<evidence type="ECO:0000256" key="1">
    <source>
        <dbReference type="SAM" id="MobiDB-lite"/>
    </source>
</evidence>
<evidence type="ECO:0000259" key="2">
    <source>
        <dbReference type="Pfam" id="PF06985"/>
    </source>
</evidence>
<sequence>MALCAACSQIRIPELAAEVEDPPGWLPAPSETASVTGLRHLSDARQLPESAATCSFCALIADSIMQTYCSNLTSDEPLSWNAADLSSRLVDGPIYLQLRRNGVGRIPRERPDAGSELLGKAVAVYVLSVDGVLKGRIRLYAQPDSPASTSGDVLCGPPLPSSNCPEAFRMIREWLDTCLKFHPSCRRTLSKFTIDETAEPLLPTRVIDVALPGGSPNVRLLESMGRSGRYVTLSHCWGPSHRHPLTTTTATLPRHLTEIPWDWLPKTFRDAIAVVRSLGFRYIWIDSLCIVQDDLDEWLRESEQMGVIYERAALTIAACHAKNSTEGCFFDRTPVSSPVTLPYWDSNGQQAGEYYGTLLPENYRSISPEFSPLSDRGNTRWKIIVEKYSARKLTNATDRLVALRGLINELQKVNNTRCVHGTWADTLADGLLWFSLQPAERNKNPNHFPSWTWASTCHGIRFQKINKGKRICRRLRIADDERAVEAIGWVKKCPYFKPLSDVAPPPVRQDSGFSSVSHDQGHPEPRVASILSSVEGNLHAKFSSLSPDLTEHPLGWGLTYLIYDTDQKPIGWASLDEGKVPDQEIFSLAVLGKEEDSKSSSDFYHHWILLLVRCGPESGNETYKRVGVGKIESKLCQPPRKTNAPILNTNTTPASTMASTAGGFFPPDQAGMTPPASSIASSSFAGSTRLPAPRSKPLKTGGPKESAFIRYVDERIRQIQRRYAKRGASATMPTAEDAQTRDESGGGAEGYKALREACRDVEQLVDVVWVSGTPSLQIAYLLTLADLVNEYMKGFPVSPAPLFRMLGKLDHAFASLLQGRDVETGEELPGFEGGRKVNATEKVRINSMVHYARSAVVEVMLRHDPEMDDEEEEEETAGESGAEVDMEEAEGYGINDVEGTWDMKTAKVYDRTLVELGDELTNAPPIGLRVEKPDDACLPKRPDLAESDRVMELDE</sequence>
<protein>
    <submittedName>
        <fullName evidence="3">Heterokaryon incompatibility protein</fullName>
    </submittedName>
</protein>
<feature type="region of interest" description="Disordered" evidence="1">
    <location>
        <begin position="866"/>
        <end position="888"/>
    </location>
</feature>
<dbReference type="InterPro" id="IPR031349">
    <property type="entry name" value="Tfb6"/>
</dbReference>
<name>A0A8H4IKX3_9PEZI</name>
<evidence type="ECO:0000313" key="3">
    <source>
        <dbReference type="EMBL" id="KAF4301913.1"/>
    </source>
</evidence>
<accession>A0A8H4IKX3</accession>
<dbReference type="Pfam" id="PF17110">
    <property type="entry name" value="TFB6"/>
    <property type="match status" value="1"/>
</dbReference>
<keyword evidence="4" id="KW-1185">Reference proteome</keyword>
<organism evidence="3 4">
    <name type="scientific">Botryosphaeria dothidea</name>
    <dbReference type="NCBI Taxonomy" id="55169"/>
    <lineage>
        <taxon>Eukaryota</taxon>
        <taxon>Fungi</taxon>
        <taxon>Dikarya</taxon>
        <taxon>Ascomycota</taxon>
        <taxon>Pezizomycotina</taxon>
        <taxon>Dothideomycetes</taxon>
        <taxon>Dothideomycetes incertae sedis</taxon>
        <taxon>Botryosphaeriales</taxon>
        <taxon>Botryosphaeriaceae</taxon>
        <taxon>Botryosphaeria</taxon>
    </lineage>
</organism>
<feature type="compositionally biased region" description="Basic and acidic residues" evidence="1">
    <location>
        <begin position="929"/>
        <end position="955"/>
    </location>
</feature>
<feature type="domain" description="Heterokaryon incompatibility" evidence="2">
    <location>
        <begin position="230"/>
        <end position="337"/>
    </location>
</feature>
<proteinExistence type="predicted"/>
<dbReference type="PANTHER" id="PTHR33112">
    <property type="entry name" value="DOMAIN PROTEIN, PUTATIVE-RELATED"/>
    <property type="match status" value="1"/>
</dbReference>
<evidence type="ECO:0000313" key="4">
    <source>
        <dbReference type="Proteomes" id="UP000572817"/>
    </source>
</evidence>
<dbReference type="OrthoDB" id="5347061at2759"/>